<reference evidence="1 2" key="1">
    <citation type="journal article" date="2021" name="ACS Chem. Biol.">
        <title>Genomic-Led Discovery of a Novel Glycopeptide Antibiotic by Nonomuraea coxensis DSM 45129.</title>
        <authorList>
            <person name="Yushchuk O."/>
            <person name="Vior N.M."/>
            <person name="Andreo-Vidal A."/>
            <person name="Berini F."/>
            <person name="Ruckert C."/>
            <person name="Busche T."/>
            <person name="Binda E."/>
            <person name="Kalinowski J."/>
            <person name="Truman A.W."/>
            <person name="Marinelli F."/>
        </authorList>
    </citation>
    <scope>NUCLEOTIDE SEQUENCE [LARGE SCALE GENOMIC DNA]</scope>
    <source>
        <strain evidence="1 2">DSM 45129</strain>
    </source>
</reference>
<dbReference type="Proteomes" id="UP000824681">
    <property type="component" value="Chromosome"/>
</dbReference>
<evidence type="ECO:0000313" key="1">
    <source>
        <dbReference type="EMBL" id="QYC39179.1"/>
    </source>
</evidence>
<keyword evidence="2" id="KW-1185">Reference proteome</keyword>
<name>A0ABX8TXC5_9ACTN</name>
<protein>
    <recommendedName>
        <fullName evidence="3">Transposase</fullName>
    </recommendedName>
</protein>
<organism evidence="1 2">
    <name type="scientific">Nonomuraea coxensis DSM 45129</name>
    <dbReference type="NCBI Taxonomy" id="1122611"/>
    <lineage>
        <taxon>Bacteria</taxon>
        <taxon>Bacillati</taxon>
        <taxon>Actinomycetota</taxon>
        <taxon>Actinomycetes</taxon>
        <taxon>Streptosporangiales</taxon>
        <taxon>Streptosporangiaceae</taxon>
        <taxon>Nonomuraea</taxon>
    </lineage>
</organism>
<evidence type="ECO:0008006" key="3">
    <source>
        <dbReference type="Google" id="ProtNLM"/>
    </source>
</evidence>
<sequence>MIGRAHLVQLKLKEPLGERTVVNNSSDEPVAINR</sequence>
<evidence type="ECO:0000313" key="2">
    <source>
        <dbReference type="Proteomes" id="UP000824681"/>
    </source>
</evidence>
<dbReference type="EMBL" id="CP068985">
    <property type="protein sequence ID" value="QYC39179.1"/>
    <property type="molecule type" value="Genomic_DNA"/>
</dbReference>
<gene>
    <name evidence="1" type="ORF">Nocox_07770</name>
</gene>
<accession>A0ABX8TXC5</accession>
<proteinExistence type="predicted"/>